<dbReference type="EMBL" id="CM037159">
    <property type="protein sequence ID" value="KAH7865469.1"/>
    <property type="molecule type" value="Genomic_DNA"/>
</dbReference>
<gene>
    <name evidence="1" type="ORF">Vadar_007122</name>
</gene>
<evidence type="ECO:0000313" key="1">
    <source>
        <dbReference type="EMBL" id="KAH7865469.1"/>
    </source>
</evidence>
<proteinExistence type="predicted"/>
<accession>A0ACB7ZIX9</accession>
<sequence length="144" mass="15057">MAVTQVSSSLYTPIHGICGLRSARTPAAIARRPVVNMARIGNYLVTASPLSMSRTTGRRKTACKATPFSIRCEQSTKDGNGVDVWLGRVAMIGFATAISVEIATGKGLLENFGLTSPLPTVALGVTALVGVLTAIFIFQSATKS</sequence>
<protein>
    <submittedName>
        <fullName evidence="1">Uncharacterized protein</fullName>
    </submittedName>
</protein>
<organism evidence="1 2">
    <name type="scientific">Vaccinium darrowii</name>
    <dbReference type="NCBI Taxonomy" id="229202"/>
    <lineage>
        <taxon>Eukaryota</taxon>
        <taxon>Viridiplantae</taxon>
        <taxon>Streptophyta</taxon>
        <taxon>Embryophyta</taxon>
        <taxon>Tracheophyta</taxon>
        <taxon>Spermatophyta</taxon>
        <taxon>Magnoliopsida</taxon>
        <taxon>eudicotyledons</taxon>
        <taxon>Gunneridae</taxon>
        <taxon>Pentapetalae</taxon>
        <taxon>asterids</taxon>
        <taxon>Ericales</taxon>
        <taxon>Ericaceae</taxon>
        <taxon>Vaccinioideae</taxon>
        <taxon>Vaccinieae</taxon>
        <taxon>Vaccinium</taxon>
    </lineage>
</organism>
<comment type="caution">
    <text evidence="1">The sequence shown here is derived from an EMBL/GenBank/DDBJ whole genome shotgun (WGS) entry which is preliminary data.</text>
</comment>
<reference evidence="1 2" key="1">
    <citation type="journal article" date="2021" name="Hortic Res">
        <title>High-quality reference genome and annotation aids understanding of berry development for evergreen blueberry (Vaccinium darrowii).</title>
        <authorList>
            <person name="Yu J."/>
            <person name="Hulse-Kemp A.M."/>
            <person name="Babiker E."/>
            <person name="Staton M."/>
        </authorList>
    </citation>
    <scope>NUCLEOTIDE SEQUENCE [LARGE SCALE GENOMIC DNA]</scope>
    <source>
        <strain evidence="2">cv. NJ 8807/NJ 8810</strain>
        <tissue evidence="1">Young leaf</tissue>
    </source>
</reference>
<evidence type="ECO:0000313" key="2">
    <source>
        <dbReference type="Proteomes" id="UP000828048"/>
    </source>
</evidence>
<name>A0ACB7ZIX9_9ERIC</name>
<dbReference type="Proteomes" id="UP000828048">
    <property type="component" value="Chromosome 9"/>
</dbReference>
<keyword evidence="2" id="KW-1185">Reference proteome</keyword>